<reference evidence="2" key="1">
    <citation type="submission" date="2014-11" db="EMBL/GenBank/DDBJ databases">
        <authorList>
            <person name="Amaro Gonzalez C."/>
        </authorList>
    </citation>
    <scope>NUCLEOTIDE SEQUENCE</scope>
</reference>
<sequence>MMCNEKHYSGNVSSSNQTLCPSLAFALHVFKIFIASTVAYWHKKNDS</sequence>
<accession>A0A0E9XGP0</accession>
<evidence type="ECO:0000313" key="2">
    <source>
        <dbReference type="EMBL" id="JAI00849.1"/>
    </source>
</evidence>
<proteinExistence type="predicted"/>
<keyword evidence="1" id="KW-0812">Transmembrane</keyword>
<name>A0A0E9XGP0_ANGAN</name>
<dbReference type="AlphaFoldDB" id="A0A0E9XGP0"/>
<evidence type="ECO:0000256" key="1">
    <source>
        <dbReference type="SAM" id="Phobius"/>
    </source>
</evidence>
<organism evidence="2">
    <name type="scientific">Anguilla anguilla</name>
    <name type="common">European freshwater eel</name>
    <name type="synonym">Muraena anguilla</name>
    <dbReference type="NCBI Taxonomy" id="7936"/>
    <lineage>
        <taxon>Eukaryota</taxon>
        <taxon>Metazoa</taxon>
        <taxon>Chordata</taxon>
        <taxon>Craniata</taxon>
        <taxon>Vertebrata</taxon>
        <taxon>Euteleostomi</taxon>
        <taxon>Actinopterygii</taxon>
        <taxon>Neopterygii</taxon>
        <taxon>Teleostei</taxon>
        <taxon>Anguilliformes</taxon>
        <taxon>Anguillidae</taxon>
        <taxon>Anguilla</taxon>
    </lineage>
</organism>
<feature type="transmembrane region" description="Helical" evidence="1">
    <location>
        <begin position="23"/>
        <end position="41"/>
    </location>
</feature>
<keyword evidence="1" id="KW-0472">Membrane</keyword>
<protein>
    <submittedName>
        <fullName evidence="2">Uncharacterized protein</fullName>
    </submittedName>
</protein>
<keyword evidence="1" id="KW-1133">Transmembrane helix</keyword>
<dbReference type="EMBL" id="GBXM01007729">
    <property type="protein sequence ID" value="JAI00849.1"/>
    <property type="molecule type" value="Transcribed_RNA"/>
</dbReference>
<reference evidence="2" key="2">
    <citation type="journal article" date="2015" name="Fish Shellfish Immunol.">
        <title>Early steps in the European eel (Anguilla anguilla)-Vibrio vulnificus interaction in the gills: Role of the RtxA13 toxin.</title>
        <authorList>
            <person name="Callol A."/>
            <person name="Pajuelo D."/>
            <person name="Ebbesson L."/>
            <person name="Teles M."/>
            <person name="MacKenzie S."/>
            <person name="Amaro C."/>
        </authorList>
    </citation>
    <scope>NUCLEOTIDE SEQUENCE</scope>
</reference>